<keyword evidence="1" id="KW-0560">Oxidoreductase</keyword>
<sequence>MSDALFRNEPVSSTPYVADGVSISLAAPLKRYSLRARTAEALETVLNVKVPQKIGATEGGIACLGPDEWLLRTPAEAAMPTGAGLPVAITDISERSICLVLEGPRAAELLMTGCPLDLDNFAVGRATRTIYETVEIIIIREGADRFHVEVWRSFAAWLWTAFTAAASH</sequence>
<dbReference type="AlphaFoldDB" id="A0A840B3V3"/>
<dbReference type="InterPro" id="IPR027266">
    <property type="entry name" value="TrmE/GcvT-like"/>
</dbReference>
<dbReference type="RefSeq" id="WP_183942239.1">
    <property type="nucleotide sequence ID" value="NZ_BAABBG010000022.1"/>
</dbReference>
<comment type="caution">
    <text evidence="1">The sequence shown here is derived from an EMBL/GenBank/DDBJ whole genome shotgun (WGS) entry which is preliminary data.</text>
</comment>
<accession>A0A840B3V3</accession>
<dbReference type="Pfam" id="PF04268">
    <property type="entry name" value="SoxG"/>
    <property type="match status" value="1"/>
</dbReference>
<name>A0A840B3V3_9SPHN</name>
<gene>
    <name evidence="1" type="ORF">GGR91_002226</name>
</gene>
<dbReference type="InterPro" id="IPR007375">
    <property type="entry name" value="SoxG"/>
</dbReference>
<dbReference type="GO" id="GO:0008115">
    <property type="term" value="F:sarcosine oxidase activity"/>
    <property type="evidence" value="ECO:0007669"/>
    <property type="project" value="UniProtKB-EC"/>
</dbReference>
<dbReference type="EMBL" id="JACIEA010000003">
    <property type="protein sequence ID" value="MBB3943962.1"/>
    <property type="molecule type" value="Genomic_DNA"/>
</dbReference>
<protein>
    <submittedName>
        <fullName evidence="1">Sarcosine oxidase subunit gamma</fullName>
        <ecNumber evidence="1">1.5.3.1</ecNumber>
    </submittedName>
</protein>
<proteinExistence type="predicted"/>
<dbReference type="Gene3D" id="3.30.70.1520">
    <property type="entry name" value="Heterotetrameric sarcosine oxidase"/>
    <property type="match status" value="1"/>
</dbReference>
<keyword evidence="2" id="KW-1185">Reference proteome</keyword>
<evidence type="ECO:0000313" key="1">
    <source>
        <dbReference type="EMBL" id="MBB3943962.1"/>
    </source>
</evidence>
<dbReference type="SUPFAM" id="SSF103025">
    <property type="entry name" value="Folate-binding domain"/>
    <property type="match status" value="1"/>
</dbReference>
<organism evidence="1 2">
    <name type="scientific">Sphingorhabdus rigui</name>
    <dbReference type="NCBI Taxonomy" id="1282858"/>
    <lineage>
        <taxon>Bacteria</taxon>
        <taxon>Pseudomonadati</taxon>
        <taxon>Pseudomonadota</taxon>
        <taxon>Alphaproteobacteria</taxon>
        <taxon>Sphingomonadales</taxon>
        <taxon>Sphingomonadaceae</taxon>
        <taxon>Sphingorhabdus</taxon>
    </lineage>
</organism>
<dbReference type="Gene3D" id="3.30.1360.120">
    <property type="entry name" value="Probable tRNA modification gtpase trme, domain 1"/>
    <property type="match status" value="1"/>
</dbReference>
<evidence type="ECO:0000313" key="2">
    <source>
        <dbReference type="Proteomes" id="UP000581447"/>
    </source>
</evidence>
<dbReference type="Proteomes" id="UP000581447">
    <property type="component" value="Unassembled WGS sequence"/>
</dbReference>
<reference evidence="1 2" key="1">
    <citation type="submission" date="2020-08" db="EMBL/GenBank/DDBJ databases">
        <title>Genomic Encyclopedia of Type Strains, Phase IV (KMG-IV): sequencing the most valuable type-strain genomes for metagenomic binning, comparative biology and taxonomic classification.</title>
        <authorList>
            <person name="Goeker M."/>
        </authorList>
    </citation>
    <scope>NUCLEOTIDE SEQUENCE [LARGE SCALE GENOMIC DNA]</scope>
    <source>
        <strain evidence="1 2">DSM 29050</strain>
    </source>
</reference>
<dbReference type="EC" id="1.5.3.1" evidence="1"/>